<feature type="coiled-coil region" evidence="1">
    <location>
        <begin position="319"/>
        <end position="367"/>
    </location>
</feature>
<dbReference type="Proteomes" id="UP001501243">
    <property type="component" value="Unassembled WGS sequence"/>
</dbReference>
<dbReference type="EMBL" id="BAABGQ010000016">
    <property type="protein sequence ID" value="GAA4509206.1"/>
    <property type="molecule type" value="Genomic_DNA"/>
</dbReference>
<evidence type="ECO:0000313" key="2">
    <source>
        <dbReference type="EMBL" id="GAA4509206.1"/>
    </source>
</evidence>
<dbReference type="Gene3D" id="3.40.50.300">
    <property type="entry name" value="P-loop containing nucleotide triphosphate hydrolases"/>
    <property type="match status" value="1"/>
</dbReference>
<protein>
    <recommendedName>
        <fullName evidence="4">Rad50/SbcC-type AAA domain-containing protein</fullName>
    </recommendedName>
</protein>
<keyword evidence="3" id="KW-1185">Reference proteome</keyword>
<evidence type="ECO:0000313" key="3">
    <source>
        <dbReference type="Proteomes" id="UP001501243"/>
    </source>
</evidence>
<keyword evidence="1" id="KW-0175">Coiled coil</keyword>
<dbReference type="RefSeq" id="WP_208133231.1">
    <property type="nucleotide sequence ID" value="NZ_BAABGQ010000016.1"/>
</dbReference>
<reference evidence="3" key="1">
    <citation type="journal article" date="2019" name="Int. J. Syst. Evol. Microbiol.">
        <title>The Global Catalogue of Microorganisms (GCM) 10K type strain sequencing project: providing services to taxonomists for standard genome sequencing and annotation.</title>
        <authorList>
            <consortium name="The Broad Institute Genomics Platform"/>
            <consortium name="The Broad Institute Genome Sequencing Center for Infectious Disease"/>
            <person name="Wu L."/>
            <person name="Ma J."/>
        </authorList>
    </citation>
    <scope>NUCLEOTIDE SEQUENCE [LARGE SCALE GENOMIC DNA]</scope>
    <source>
        <strain evidence="3">JCM 17841</strain>
    </source>
</reference>
<name>A0ABP8QR33_9BACT</name>
<dbReference type="InterPro" id="IPR027417">
    <property type="entry name" value="P-loop_NTPase"/>
</dbReference>
<evidence type="ECO:0000256" key="1">
    <source>
        <dbReference type="SAM" id="Coils"/>
    </source>
</evidence>
<accession>A0ABP8QR33</accession>
<gene>
    <name evidence="2" type="ORF">GCM10023172_42360</name>
</gene>
<evidence type="ECO:0008006" key="4">
    <source>
        <dbReference type="Google" id="ProtNLM"/>
    </source>
</evidence>
<dbReference type="SUPFAM" id="SSF52540">
    <property type="entry name" value="P-loop containing nucleoside triphosphate hydrolases"/>
    <property type="match status" value="1"/>
</dbReference>
<sequence length="685" mass="77669">MLKIRAIKLVVHSTNDQVFGAEYTFASGLNIVRGDNSAGKSTLYHSLLYGLGVEELLDGRNEKVLQSVLKESIQYDQQIYEVLESYVCLEIESSSIVTVKRSIKSRNRNPKLVEVYFGALLTGAMPVERVEPMYVHDKGAASDALYGFHAFLQKFMAWQLPDVVGSLGDTRSLYIQSVFPAFVIEQKRGWSDFLATMPYFGVKDSESRVIEFLLGLDVIANRKKKQELIQARQNITARWQLAHQDLIGTAKRGNIEVQGFAELPEILADNATIVFNARYQGERTSATALVGKMREELAYLATMPIETSGTKVGDNQRLLKELTQQLNEFSLNNTVLANRITMTKLQVEQYQTQLLELTEDLEKNKGARKIYDLGATEQLSIATSHCPTCHQDIKDTLMPQAVTQTPMRIEENIAYLDAQRKMMELQLSIQTKVLAEDVDLYETHSEYVDETRGRIRTLQSELVADSRAPSEADIEKRVKLKANIGFYVKLIDELTIKANALNTLSEEWKQYLAAERALPTDFFSVNDRKKLKEFENTFKTLLSRFGYSSALLANVQISQDKYTPVIQSETARYSISTVRYNIRSDSSATDLVRAIWAYTCSLRRVSDQFGSNHPKLLMFDEPAQHSMSDENFRTFLQELASYKDGQSLVFASFNNSDQEFESITQDNNFSLTRIQGKLIKPVAEQ</sequence>
<organism evidence="2 3">
    <name type="scientific">Hymenobacter ginsengisoli</name>
    <dbReference type="NCBI Taxonomy" id="1051626"/>
    <lineage>
        <taxon>Bacteria</taxon>
        <taxon>Pseudomonadati</taxon>
        <taxon>Bacteroidota</taxon>
        <taxon>Cytophagia</taxon>
        <taxon>Cytophagales</taxon>
        <taxon>Hymenobacteraceae</taxon>
        <taxon>Hymenobacter</taxon>
    </lineage>
</organism>
<comment type="caution">
    <text evidence="2">The sequence shown here is derived from an EMBL/GenBank/DDBJ whole genome shotgun (WGS) entry which is preliminary data.</text>
</comment>
<proteinExistence type="predicted"/>